<feature type="transmembrane region" description="Helical" evidence="7">
    <location>
        <begin position="261"/>
        <end position="285"/>
    </location>
</feature>
<dbReference type="InterPro" id="IPR003593">
    <property type="entry name" value="AAA+_ATPase"/>
</dbReference>
<keyword evidence="3" id="KW-0547">Nucleotide-binding</keyword>
<reference evidence="11" key="1">
    <citation type="journal article" date="2019" name="Int. J. Syst. Evol. Microbiol.">
        <title>The Global Catalogue of Microorganisms (GCM) 10K type strain sequencing project: providing services to taxonomists for standard genome sequencing and annotation.</title>
        <authorList>
            <consortium name="The Broad Institute Genomics Platform"/>
            <consortium name="The Broad Institute Genome Sequencing Center for Infectious Disease"/>
            <person name="Wu L."/>
            <person name="Ma J."/>
        </authorList>
    </citation>
    <scope>NUCLEOTIDE SEQUENCE [LARGE SCALE GENOMIC DNA]</scope>
    <source>
        <strain evidence="11">NBRC 108565</strain>
    </source>
</reference>
<sequence>MSAVGTRVRDRLAADPLWRATRLLEIPRGRAVVSVLWGALSLGSSVGLAAVAAWLIARASQMPDVGAVSIAVVAVRAFGIGRGVARYLERLASHDLALRGMTALRTNLYELLARGRGEALARVRRGDLLARVGADVDAVGDVVVRAFIPSGVAVVVSLLSVGIVGVFLPAAGLVLAACLVLAGVVSPWLASRASRATEARSAQVRAEMSARTLEVLEHAGPLQVAGALDGRTAALRSTDRDLAAATDAGARVSATAAALQSLAIGLAVLGSLLLGIPAVAAGTLAPVELSVIVLVPLAAFEGASALPAAAIQVRRSRESARRIMEILDEAGAPDRAAPGPGPGEPADDRMTATGLAAGWGERPCVVGVDLAVPRGGTVAVLGPSGVGKTTLLATLAGLLPALGGRCSHPGDAALVAEDGHVFETSVLENLRVARGDLTEAEAMVALERVGLAPWVDGLPDGVATPLGPDGATVSGGERRRLLVARALVSSAPWLLVDEPAEHLEAATADELLQTLVDEARASHRGLVVATHRLSGLGALDEVVVLGQDEQQGTTTDAAAVPHGPRPATVTVRGTHDELLRTDPDHAWALAQETLGPTVPQAGPAAR</sequence>
<dbReference type="Pfam" id="PF00005">
    <property type="entry name" value="ABC_tran"/>
    <property type="match status" value="1"/>
</dbReference>
<dbReference type="NCBIfam" id="TIGR02868">
    <property type="entry name" value="CydC"/>
    <property type="match status" value="1"/>
</dbReference>
<feature type="transmembrane region" description="Helical" evidence="7">
    <location>
        <begin position="173"/>
        <end position="190"/>
    </location>
</feature>
<dbReference type="InterPro" id="IPR027417">
    <property type="entry name" value="P-loop_NTPase"/>
</dbReference>
<dbReference type="PROSITE" id="PS50929">
    <property type="entry name" value="ABC_TM1F"/>
    <property type="match status" value="1"/>
</dbReference>
<evidence type="ECO:0000256" key="3">
    <source>
        <dbReference type="ARBA" id="ARBA00022741"/>
    </source>
</evidence>
<dbReference type="SUPFAM" id="SSF90123">
    <property type="entry name" value="ABC transporter transmembrane region"/>
    <property type="match status" value="1"/>
</dbReference>
<dbReference type="Proteomes" id="UP001321475">
    <property type="component" value="Chromosome"/>
</dbReference>
<dbReference type="InterPro" id="IPR003439">
    <property type="entry name" value="ABC_transporter-like_ATP-bd"/>
</dbReference>
<protein>
    <submittedName>
        <fullName evidence="10">Thiol reductant ABC exporter subunit CydC</fullName>
    </submittedName>
</protein>
<accession>A0ABN6XE45</accession>
<evidence type="ECO:0000259" key="9">
    <source>
        <dbReference type="PROSITE" id="PS50929"/>
    </source>
</evidence>
<dbReference type="Pfam" id="PF00664">
    <property type="entry name" value="ABC_membrane"/>
    <property type="match status" value="1"/>
</dbReference>
<keyword evidence="2 7" id="KW-0812">Transmembrane</keyword>
<dbReference type="EMBL" id="AP027729">
    <property type="protein sequence ID" value="BDZ43114.1"/>
    <property type="molecule type" value="Genomic_DNA"/>
</dbReference>
<feature type="transmembrane region" description="Helical" evidence="7">
    <location>
        <begin position="31"/>
        <end position="55"/>
    </location>
</feature>
<dbReference type="PROSITE" id="PS00211">
    <property type="entry name" value="ABC_TRANSPORTER_1"/>
    <property type="match status" value="1"/>
</dbReference>
<evidence type="ECO:0000259" key="8">
    <source>
        <dbReference type="PROSITE" id="PS50893"/>
    </source>
</evidence>
<feature type="transmembrane region" description="Helical" evidence="7">
    <location>
        <begin position="291"/>
        <end position="313"/>
    </location>
</feature>
<dbReference type="InterPro" id="IPR036640">
    <property type="entry name" value="ABC1_TM_sf"/>
</dbReference>
<feature type="transmembrane region" description="Helical" evidence="7">
    <location>
        <begin position="146"/>
        <end position="167"/>
    </location>
</feature>
<dbReference type="InterPro" id="IPR014223">
    <property type="entry name" value="ABC_CydC/D"/>
</dbReference>
<evidence type="ECO:0000313" key="11">
    <source>
        <dbReference type="Proteomes" id="UP001321475"/>
    </source>
</evidence>
<dbReference type="InterPro" id="IPR011527">
    <property type="entry name" value="ABC1_TM_dom"/>
</dbReference>
<proteinExistence type="predicted"/>
<evidence type="ECO:0000313" key="10">
    <source>
        <dbReference type="EMBL" id="BDZ43114.1"/>
    </source>
</evidence>
<feature type="transmembrane region" description="Helical" evidence="7">
    <location>
        <begin position="67"/>
        <end position="85"/>
    </location>
</feature>
<feature type="domain" description="ABC transmembrane type-1" evidence="9">
    <location>
        <begin position="32"/>
        <end position="315"/>
    </location>
</feature>
<dbReference type="SUPFAM" id="SSF52540">
    <property type="entry name" value="P-loop containing nucleoside triphosphate hydrolases"/>
    <property type="match status" value="1"/>
</dbReference>
<organism evidence="10 11">
    <name type="scientific">Paraoerskovia sediminicola</name>
    <dbReference type="NCBI Taxonomy" id="1138587"/>
    <lineage>
        <taxon>Bacteria</taxon>
        <taxon>Bacillati</taxon>
        <taxon>Actinomycetota</taxon>
        <taxon>Actinomycetes</taxon>
        <taxon>Micrococcales</taxon>
        <taxon>Cellulomonadaceae</taxon>
        <taxon>Paraoerskovia</taxon>
    </lineage>
</organism>
<dbReference type="SMART" id="SM00382">
    <property type="entry name" value="AAA"/>
    <property type="match status" value="1"/>
</dbReference>
<dbReference type="Gene3D" id="1.20.1560.10">
    <property type="entry name" value="ABC transporter type 1, transmembrane domain"/>
    <property type="match status" value="1"/>
</dbReference>
<keyword evidence="11" id="KW-1185">Reference proteome</keyword>
<comment type="subcellular location">
    <subcellularLocation>
        <location evidence="1">Cell membrane</location>
        <topology evidence="1">Multi-pass membrane protein</topology>
    </subcellularLocation>
</comment>
<evidence type="ECO:0000256" key="7">
    <source>
        <dbReference type="SAM" id="Phobius"/>
    </source>
</evidence>
<evidence type="ECO:0000256" key="1">
    <source>
        <dbReference type="ARBA" id="ARBA00004651"/>
    </source>
</evidence>
<evidence type="ECO:0000256" key="5">
    <source>
        <dbReference type="ARBA" id="ARBA00022989"/>
    </source>
</evidence>
<evidence type="ECO:0000256" key="2">
    <source>
        <dbReference type="ARBA" id="ARBA00022692"/>
    </source>
</evidence>
<feature type="domain" description="ABC transporter" evidence="8">
    <location>
        <begin position="350"/>
        <end position="572"/>
    </location>
</feature>
<dbReference type="PANTHER" id="PTHR24221:SF654">
    <property type="entry name" value="ATP-BINDING CASSETTE SUB-FAMILY B MEMBER 6"/>
    <property type="match status" value="1"/>
</dbReference>
<dbReference type="InterPro" id="IPR017871">
    <property type="entry name" value="ABC_transporter-like_CS"/>
</dbReference>
<dbReference type="RefSeq" id="WP_286217433.1">
    <property type="nucleotide sequence ID" value="NZ_AP027729.1"/>
</dbReference>
<keyword evidence="5 7" id="KW-1133">Transmembrane helix</keyword>
<gene>
    <name evidence="10" type="ORF">GCM10025865_24130</name>
</gene>
<keyword evidence="4" id="KW-0067">ATP-binding</keyword>
<evidence type="ECO:0000256" key="4">
    <source>
        <dbReference type="ARBA" id="ARBA00022840"/>
    </source>
</evidence>
<dbReference type="PROSITE" id="PS50893">
    <property type="entry name" value="ABC_TRANSPORTER_2"/>
    <property type="match status" value="1"/>
</dbReference>
<dbReference type="InterPro" id="IPR039421">
    <property type="entry name" value="Type_1_exporter"/>
</dbReference>
<evidence type="ECO:0000256" key="6">
    <source>
        <dbReference type="ARBA" id="ARBA00023136"/>
    </source>
</evidence>
<name>A0ABN6XE45_9CELL</name>
<keyword evidence="6 7" id="KW-0472">Membrane</keyword>
<dbReference type="PANTHER" id="PTHR24221">
    <property type="entry name" value="ATP-BINDING CASSETTE SUB-FAMILY B"/>
    <property type="match status" value="1"/>
</dbReference>
<dbReference type="Gene3D" id="3.40.50.300">
    <property type="entry name" value="P-loop containing nucleotide triphosphate hydrolases"/>
    <property type="match status" value="1"/>
</dbReference>